<reference evidence="6" key="1">
    <citation type="submission" date="2020-08" db="EMBL/GenBank/DDBJ databases">
        <title>Taxonomic study for Lactobacillus species isolated from hardwood bark.</title>
        <authorList>
            <person name="Tohno M."/>
            <person name="Tanizawa Y."/>
        </authorList>
    </citation>
    <scope>NUCLEOTIDE SEQUENCE</scope>
    <source>
        <strain evidence="6">B40</strain>
    </source>
</reference>
<dbReference type="Gene3D" id="3.40.190.10">
    <property type="entry name" value="Periplasmic binding protein-like II"/>
    <property type="match status" value="1"/>
</dbReference>
<keyword evidence="3" id="KW-0813">Transport</keyword>
<comment type="caution">
    <text evidence="6">The sequence shown here is derived from an EMBL/GenBank/DDBJ whole genome shotgun (WGS) entry which is preliminary data.</text>
</comment>
<organism evidence="6 7">
    <name type="scientific">Lactobacillus corticis</name>
    <dbReference type="NCBI Taxonomy" id="2201249"/>
    <lineage>
        <taxon>Bacteria</taxon>
        <taxon>Bacillati</taxon>
        <taxon>Bacillota</taxon>
        <taxon>Bacilli</taxon>
        <taxon>Lactobacillales</taxon>
        <taxon>Lactobacillaceae</taxon>
        <taxon>Lactobacillus</taxon>
    </lineage>
</organism>
<evidence type="ECO:0000313" key="6">
    <source>
        <dbReference type="EMBL" id="GFZ26273.1"/>
    </source>
</evidence>
<dbReference type="RefSeq" id="WP_212779980.1">
    <property type="nucleotide sequence ID" value="NZ_BMAY01000001.1"/>
</dbReference>
<dbReference type="AlphaFoldDB" id="A0A916QHD1"/>
<dbReference type="GO" id="GO:0030313">
    <property type="term" value="C:cell envelope"/>
    <property type="evidence" value="ECO:0007669"/>
    <property type="project" value="UniProtKB-SubCell"/>
</dbReference>
<gene>
    <name evidence="6" type="primary">ugpB_2</name>
    <name evidence="6" type="ORF">LCB40_01530</name>
</gene>
<feature type="chain" id="PRO_5038952200" evidence="5">
    <location>
        <begin position="25"/>
        <end position="431"/>
    </location>
</feature>
<dbReference type="InterPro" id="IPR006059">
    <property type="entry name" value="SBP"/>
</dbReference>
<name>A0A916QHD1_9LACO</name>
<evidence type="ECO:0000256" key="4">
    <source>
        <dbReference type="ARBA" id="ARBA00022729"/>
    </source>
</evidence>
<keyword evidence="4 5" id="KW-0732">Signal</keyword>
<evidence type="ECO:0000256" key="5">
    <source>
        <dbReference type="SAM" id="SignalP"/>
    </source>
</evidence>
<keyword evidence="7" id="KW-1185">Reference proteome</keyword>
<dbReference type="Pfam" id="PF13416">
    <property type="entry name" value="SBP_bac_8"/>
    <property type="match status" value="1"/>
</dbReference>
<sequence>MRFGKKLLTLACAGVAALALTACSNGNSSSSSSSKIPSKITKKTTVTMWYALSGQPETSLKQLAKEFEQKNPKVTIKLENQGSSYNDLQAKITSSLQSPSNLPTITLAYSNWMFTAAKNNLLVNLDSYIKNKNVGWGSYADSNIKSSLWTSAKIGGKQYGVPFNKSAEMLFYNKTLLKKYNVKVPTTMAELQSAAQKVYQKSNGKVVGAGFDSLSNYYMLAMKENGTNFSSKINFASAASKKVINYYANGVKAGYFMQAGTQKYMSTPFSNGKVAMFIGSTANESYVQQGLNKKYSYGVAPRPSTWNIQQGTDIYMFSHASAMQKAAAFKFIKFVTSKASQLKWAEATGYMPVNTASLNSSAYKNSKNQVPKQLAATTKHLYYVPNIKNAESAYMQAGSNMQTILAQAQKKQSWTSAINSGASKFKASWQQ</sequence>
<comment type="similarity">
    <text evidence="2">Belongs to the bacterial solute-binding protein 1 family.</text>
</comment>
<evidence type="ECO:0000256" key="3">
    <source>
        <dbReference type="ARBA" id="ARBA00022448"/>
    </source>
</evidence>
<protein>
    <submittedName>
        <fullName evidence="6">Sugar ABC transporter substrate-binding protein</fullName>
    </submittedName>
</protein>
<comment type="subcellular location">
    <subcellularLocation>
        <location evidence="1">Cell envelope</location>
    </subcellularLocation>
</comment>
<evidence type="ECO:0000256" key="1">
    <source>
        <dbReference type="ARBA" id="ARBA00004196"/>
    </source>
</evidence>
<dbReference type="Proteomes" id="UP000677218">
    <property type="component" value="Unassembled WGS sequence"/>
</dbReference>
<dbReference type="PANTHER" id="PTHR43649">
    <property type="entry name" value="ARABINOSE-BINDING PROTEIN-RELATED"/>
    <property type="match status" value="1"/>
</dbReference>
<evidence type="ECO:0000313" key="7">
    <source>
        <dbReference type="Proteomes" id="UP000677218"/>
    </source>
</evidence>
<accession>A0A916QHD1</accession>
<dbReference type="EMBL" id="BMAY01000001">
    <property type="protein sequence ID" value="GFZ26273.1"/>
    <property type="molecule type" value="Genomic_DNA"/>
</dbReference>
<dbReference type="PANTHER" id="PTHR43649:SF31">
    <property type="entry name" value="SN-GLYCEROL-3-PHOSPHATE-BINDING PERIPLASMIC PROTEIN UGPB"/>
    <property type="match status" value="1"/>
</dbReference>
<proteinExistence type="inferred from homology"/>
<dbReference type="InterPro" id="IPR050490">
    <property type="entry name" value="Bact_solute-bd_prot1"/>
</dbReference>
<dbReference type="SUPFAM" id="SSF53850">
    <property type="entry name" value="Periplasmic binding protein-like II"/>
    <property type="match status" value="1"/>
</dbReference>
<evidence type="ECO:0000256" key="2">
    <source>
        <dbReference type="ARBA" id="ARBA00008520"/>
    </source>
</evidence>
<dbReference type="PROSITE" id="PS51257">
    <property type="entry name" value="PROKAR_LIPOPROTEIN"/>
    <property type="match status" value="1"/>
</dbReference>
<feature type="signal peptide" evidence="5">
    <location>
        <begin position="1"/>
        <end position="24"/>
    </location>
</feature>